<evidence type="ECO:0000256" key="5">
    <source>
        <dbReference type="ARBA" id="ARBA00022475"/>
    </source>
</evidence>
<dbReference type="EMBL" id="CP002355">
    <property type="protein sequence ID" value="ADR33938.1"/>
    <property type="molecule type" value="Genomic_DNA"/>
</dbReference>
<accession>E4TXM9</accession>
<proteinExistence type="inferred from homology"/>
<dbReference type="AlphaFoldDB" id="E4TXM9"/>
<keyword evidence="7 14" id="KW-0812">Transmembrane</keyword>
<evidence type="ECO:0000256" key="10">
    <source>
        <dbReference type="ARBA" id="ARBA00023065"/>
    </source>
</evidence>
<evidence type="ECO:0000256" key="12">
    <source>
        <dbReference type="ARBA" id="ARBA00025941"/>
    </source>
</evidence>
<dbReference type="HOGENOM" id="CLU_007127_5_0_7"/>
<dbReference type="SUPFAM" id="SSF144083">
    <property type="entry name" value="Magnesium transport protein CorA, transmembrane region"/>
    <property type="match status" value="1"/>
</dbReference>
<dbReference type="Pfam" id="PF01544">
    <property type="entry name" value="CorA"/>
    <property type="match status" value="1"/>
</dbReference>
<comment type="catalytic activity">
    <reaction evidence="13">
        <text>Mg(2+)(in) = Mg(2+)(out)</text>
        <dbReference type="Rhea" id="RHEA:29827"/>
        <dbReference type="ChEBI" id="CHEBI:18420"/>
    </reaction>
</comment>
<dbReference type="KEGG" id="sku:Sulku_1275"/>
<evidence type="ECO:0000256" key="1">
    <source>
        <dbReference type="ARBA" id="ARBA00004429"/>
    </source>
</evidence>
<evidence type="ECO:0000256" key="6">
    <source>
        <dbReference type="ARBA" id="ARBA00022519"/>
    </source>
</evidence>
<dbReference type="Proteomes" id="UP000008721">
    <property type="component" value="Chromosome"/>
</dbReference>
<dbReference type="InterPro" id="IPR045861">
    <property type="entry name" value="CorA_cytoplasmic_dom"/>
</dbReference>
<dbReference type="RefSeq" id="WP_013460135.1">
    <property type="nucleotide sequence ID" value="NC_014762.1"/>
</dbReference>
<dbReference type="PANTHER" id="PTHR47685">
    <property type="entry name" value="MAGNESIUM TRANSPORT PROTEIN CORA"/>
    <property type="match status" value="1"/>
</dbReference>
<keyword evidence="5 14" id="KW-1003">Cell membrane</keyword>
<dbReference type="InterPro" id="IPR004488">
    <property type="entry name" value="Mg/Co-transport_prot_CorA"/>
</dbReference>
<evidence type="ECO:0000256" key="2">
    <source>
        <dbReference type="ARBA" id="ARBA00009765"/>
    </source>
</evidence>
<keyword evidence="8 14" id="KW-0460">Magnesium</keyword>
<keyword evidence="11 14" id="KW-0472">Membrane</keyword>
<dbReference type="InterPro" id="IPR050829">
    <property type="entry name" value="CorA_MIT"/>
</dbReference>
<evidence type="ECO:0000256" key="14">
    <source>
        <dbReference type="RuleBase" id="RU362010"/>
    </source>
</evidence>
<evidence type="ECO:0000256" key="13">
    <source>
        <dbReference type="ARBA" id="ARBA00034269"/>
    </source>
</evidence>
<sequence length="322" mass="37837">MIVVYRHNNGSIDAVSLNEIQDPAEHEKIVWIDIFKANEEEIKQVEILFNIKMPTKHEREEIELSSRYWEDSRSININSYFFVSFFFVENSKSHYNESVSFVLQDNILFTVRDSELQTFEIMSKMLMSNPKEFFSGYEIFMHIFDIRIDRDADLLEYASRESDEIRKKLLWEADAHSVELLRKISTLQEFTQKVRQSVFDKRRILTAMVKSPKLSQEIKQDITIMMKDLNSLVEFITIDGNTLDNLQNLFLAQTNIEQNKIIKLFTVASVVLMPPTLVASIYGMNFRFMPELGWHLGYPFSLGLMIIAGLIPLLYFRNRGWL</sequence>
<reference evidence="15 16" key="1">
    <citation type="journal article" date="2012" name="Stand. Genomic Sci.">
        <title>Complete genome sequence of the sulfur compounds oxidizing chemolithoautotroph Sulfuricurvum kujiense type strain (YK-1(T)).</title>
        <authorList>
            <person name="Han C."/>
            <person name="Kotsyurbenko O."/>
            <person name="Chertkov O."/>
            <person name="Held B."/>
            <person name="Lapidus A."/>
            <person name="Nolan M."/>
            <person name="Lucas S."/>
            <person name="Hammon N."/>
            <person name="Deshpande S."/>
            <person name="Cheng J.F."/>
            <person name="Tapia R."/>
            <person name="Goodwin L.A."/>
            <person name="Pitluck S."/>
            <person name="Liolios K."/>
            <person name="Pagani I."/>
            <person name="Ivanova N."/>
            <person name="Mavromatis K."/>
            <person name="Mikhailova N."/>
            <person name="Pati A."/>
            <person name="Chen A."/>
            <person name="Palaniappan K."/>
            <person name="Land M."/>
            <person name="Hauser L."/>
            <person name="Chang Y.J."/>
            <person name="Jeffries C.D."/>
            <person name="Brambilla E.M."/>
            <person name="Rohde M."/>
            <person name="Spring S."/>
            <person name="Sikorski J."/>
            <person name="Goker M."/>
            <person name="Woyke T."/>
            <person name="Bristow J."/>
            <person name="Eisen J.A."/>
            <person name="Markowitz V."/>
            <person name="Hugenholtz P."/>
            <person name="Kyrpides N.C."/>
            <person name="Klenk H.P."/>
            <person name="Detter J.C."/>
        </authorList>
    </citation>
    <scope>NUCLEOTIDE SEQUENCE [LARGE SCALE GENOMIC DNA]</scope>
    <source>
        <strain evidence="16">ATCC BAA-921 / DSM 16994 / JCM 11577 / YK-1</strain>
    </source>
</reference>
<keyword evidence="6" id="KW-0997">Cell inner membrane</keyword>
<dbReference type="NCBIfam" id="TIGR00383">
    <property type="entry name" value="corA"/>
    <property type="match status" value="1"/>
</dbReference>
<feature type="transmembrane region" description="Helical" evidence="14">
    <location>
        <begin position="264"/>
        <end position="284"/>
    </location>
</feature>
<comment type="subcellular location">
    <subcellularLocation>
        <location evidence="1">Cell inner membrane</location>
        <topology evidence="1">Multi-pass membrane protein</topology>
    </subcellularLocation>
    <subcellularLocation>
        <location evidence="14">Membrane</location>
        <topology evidence="14">Multi-pass membrane protein</topology>
    </subcellularLocation>
</comment>
<dbReference type="GO" id="GO:0015099">
    <property type="term" value="F:nickel cation transmembrane transporter activity"/>
    <property type="evidence" value="ECO:0007669"/>
    <property type="project" value="TreeGrafter"/>
</dbReference>
<name>E4TXM9_SULKY</name>
<dbReference type="Gene3D" id="1.20.58.340">
    <property type="entry name" value="Magnesium transport protein CorA, transmembrane region"/>
    <property type="match status" value="2"/>
</dbReference>
<dbReference type="SUPFAM" id="SSF143865">
    <property type="entry name" value="CorA soluble domain-like"/>
    <property type="match status" value="1"/>
</dbReference>
<evidence type="ECO:0000256" key="4">
    <source>
        <dbReference type="ARBA" id="ARBA00022448"/>
    </source>
</evidence>
<keyword evidence="10 14" id="KW-0406">Ion transport</keyword>
<evidence type="ECO:0000256" key="7">
    <source>
        <dbReference type="ARBA" id="ARBA00022692"/>
    </source>
</evidence>
<dbReference type="InterPro" id="IPR045863">
    <property type="entry name" value="CorA_TM1_TM2"/>
</dbReference>
<dbReference type="GO" id="GO:0015095">
    <property type="term" value="F:magnesium ion transmembrane transporter activity"/>
    <property type="evidence" value="ECO:0007669"/>
    <property type="project" value="UniProtKB-UniRule"/>
</dbReference>
<evidence type="ECO:0000256" key="8">
    <source>
        <dbReference type="ARBA" id="ARBA00022842"/>
    </source>
</evidence>
<feature type="transmembrane region" description="Helical" evidence="14">
    <location>
        <begin position="296"/>
        <end position="316"/>
    </location>
</feature>
<dbReference type="OrthoDB" id="9803416at2"/>
<dbReference type="eggNOG" id="COG0598">
    <property type="taxonomic scope" value="Bacteria"/>
</dbReference>
<evidence type="ECO:0000256" key="11">
    <source>
        <dbReference type="ARBA" id="ARBA00023136"/>
    </source>
</evidence>
<dbReference type="CDD" id="cd12836">
    <property type="entry name" value="HpCorA-like"/>
    <property type="match status" value="1"/>
</dbReference>
<comment type="function">
    <text evidence="14">Mediates influx of magnesium ions.</text>
</comment>
<gene>
    <name evidence="14" type="primary">corA</name>
    <name evidence="15" type="ordered locus">Sulku_1275</name>
</gene>
<evidence type="ECO:0000256" key="3">
    <source>
        <dbReference type="ARBA" id="ARBA00019439"/>
    </source>
</evidence>
<keyword evidence="4 14" id="KW-0813">Transport</keyword>
<dbReference type="GO" id="GO:0015087">
    <property type="term" value="F:cobalt ion transmembrane transporter activity"/>
    <property type="evidence" value="ECO:0007669"/>
    <property type="project" value="UniProtKB-UniRule"/>
</dbReference>
<dbReference type="STRING" id="709032.Sulku_1275"/>
<dbReference type="GO" id="GO:0005886">
    <property type="term" value="C:plasma membrane"/>
    <property type="evidence" value="ECO:0007669"/>
    <property type="project" value="UniProtKB-SubCell"/>
</dbReference>
<keyword evidence="9 14" id="KW-1133">Transmembrane helix</keyword>
<evidence type="ECO:0000313" key="16">
    <source>
        <dbReference type="Proteomes" id="UP000008721"/>
    </source>
</evidence>
<protein>
    <recommendedName>
        <fullName evidence="3 14">Magnesium transport protein CorA</fullName>
    </recommendedName>
</protein>
<comment type="subunit">
    <text evidence="12">Homopentamer. In the absence of Mg(2+), interactions between subunits are weakened, and dimers, trimers and tetramers can be observed in vitro.</text>
</comment>
<evidence type="ECO:0000256" key="9">
    <source>
        <dbReference type="ARBA" id="ARBA00022989"/>
    </source>
</evidence>
<dbReference type="Gene3D" id="3.30.460.20">
    <property type="entry name" value="CorA soluble domain-like"/>
    <property type="match status" value="1"/>
</dbReference>
<comment type="similarity">
    <text evidence="2 14">Belongs to the CorA metal ion transporter (MIT) (TC 1.A.35) family.</text>
</comment>
<keyword evidence="16" id="KW-1185">Reference proteome</keyword>
<dbReference type="FunFam" id="1.20.58.340:FF:000001">
    <property type="entry name" value="Magnesium transport protein CorA"/>
    <property type="match status" value="1"/>
</dbReference>
<dbReference type="PANTHER" id="PTHR47685:SF1">
    <property type="entry name" value="MAGNESIUM TRANSPORT PROTEIN CORA"/>
    <property type="match status" value="1"/>
</dbReference>
<organism evidence="15 16">
    <name type="scientific">Sulfuricurvum kujiense (strain ATCC BAA-921 / DSM 16994 / JCM 11577 / YK-1)</name>
    <dbReference type="NCBI Taxonomy" id="709032"/>
    <lineage>
        <taxon>Bacteria</taxon>
        <taxon>Pseudomonadati</taxon>
        <taxon>Campylobacterota</taxon>
        <taxon>Epsilonproteobacteria</taxon>
        <taxon>Campylobacterales</taxon>
        <taxon>Sulfurimonadaceae</taxon>
        <taxon>Sulfuricurvum</taxon>
    </lineage>
</organism>
<dbReference type="InterPro" id="IPR002523">
    <property type="entry name" value="MgTranspt_CorA/ZnTranspt_ZntB"/>
</dbReference>
<evidence type="ECO:0000313" key="15">
    <source>
        <dbReference type="EMBL" id="ADR33938.1"/>
    </source>
</evidence>